<keyword evidence="6 8" id="KW-1133">Transmembrane helix</keyword>
<dbReference type="GO" id="GO:0015295">
    <property type="term" value="F:solute:proton symporter activity"/>
    <property type="evidence" value="ECO:0007669"/>
    <property type="project" value="TreeGrafter"/>
</dbReference>
<feature type="region of interest" description="Disordered" evidence="9">
    <location>
        <begin position="545"/>
        <end position="565"/>
    </location>
</feature>
<feature type="transmembrane region" description="Helical" evidence="8">
    <location>
        <begin position="160"/>
        <end position="182"/>
    </location>
</feature>
<sequence length="612" mass="62783">MMLPRWTGGSRAARIAAYCHGGWPHPGSAPGGRQSLFPRVRQVVRAAPGRPARYAARRHDGIPCGSLTRASGAQQSPSDPAGVRARDAPRLPRGLPPRLSEGHPVNALLAALPILVTIGLLAAKVRAPCAALAALGTAAALTTTTFHTPVADLRDAQLRMLPMLVELAAILFGGMLLSDLMTRTGAQAALGDRLGGACGSRSRAVLLIVFGVTPFAESLTGFGIGVVVAVPLLRQLGLTPTKAAITGLLGLVTVPWGSLAPGSLVSAELGRVDFQQLGVVSALLSAPVFLICGAAALTVAVWPRHALRAAGELLMAAGTLWLTVWAVNTYVGVPLAGVLGGLATLAVLLLASRLEERATGIVHREPVGRALAPYAFLVTGLLIGRAALAATGIEQGWWTVVAGPAGWLLLTAALTPRLLGAQVSVLPDAIGTTATRWWQVTLTTALFLILGTLLTVTGMSREMAEACAALGPAYLMLAPWIGAVGGFLTGSNTGANAMFAAGQSATAHALGYPALHLVGIQNVSAALASGGSIARVVLAAELASNSPGPQRVSPEDQLKATPHHHLAPTTTTTTALTTVDTDPVDTGRVLWTVLTAHAAVFLVLGAVALIWR</sequence>
<dbReference type="GO" id="GO:0015129">
    <property type="term" value="F:lactate transmembrane transporter activity"/>
    <property type="evidence" value="ECO:0007669"/>
    <property type="project" value="UniProtKB-UniRule"/>
</dbReference>
<dbReference type="AlphaFoldDB" id="A0A5D4JN83"/>
<comment type="caution">
    <text evidence="10">The sequence shown here is derived from an EMBL/GenBank/DDBJ whole genome shotgun (WGS) entry which is preliminary data.</text>
</comment>
<feature type="transmembrane region" description="Helical" evidence="8">
    <location>
        <begin position="277"/>
        <end position="302"/>
    </location>
</feature>
<evidence type="ECO:0000313" key="10">
    <source>
        <dbReference type="EMBL" id="TYR65859.1"/>
    </source>
</evidence>
<reference evidence="10 11" key="1">
    <citation type="submission" date="2019-08" db="EMBL/GenBank/DDBJ databases">
        <title>Draft genome for granaticin producer strain Streptomyces parvus C05.</title>
        <authorList>
            <person name="Gonzalez-Pimentel J.L."/>
        </authorList>
    </citation>
    <scope>NUCLEOTIDE SEQUENCE [LARGE SCALE GENOMIC DNA]</scope>
    <source>
        <strain evidence="10 11">C05</strain>
    </source>
</reference>
<evidence type="ECO:0000256" key="5">
    <source>
        <dbReference type="ARBA" id="ARBA00022692"/>
    </source>
</evidence>
<dbReference type="GO" id="GO:0005886">
    <property type="term" value="C:plasma membrane"/>
    <property type="evidence" value="ECO:0007669"/>
    <property type="project" value="UniProtKB-SubCell"/>
</dbReference>
<comment type="function">
    <text evidence="8">Uptake of L-lactate across the membrane. Can also transport D-lactate and glycolate.</text>
</comment>
<keyword evidence="4 8" id="KW-1003">Cell membrane</keyword>
<feature type="compositionally biased region" description="Polar residues" evidence="9">
    <location>
        <begin position="68"/>
        <end position="78"/>
    </location>
</feature>
<keyword evidence="7 8" id="KW-0472">Membrane</keyword>
<keyword evidence="11" id="KW-1185">Reference proteome</keyword>
<feature type="transmembrane region" description="Helical" evidence="8">
    <location>
        <begin position="244"/>
        <end position="265"/>
    </location>
</feature>
<dbReference type="Pfam" id="PF02652">
    <property type="entry name" value="Lactate_perm"/>
    <property type="match status" value="2"/>
</dbReference>
<evidence type="ECO:0000256" key="8">
    <source>
        <dbReference type="RuleBase" id="RU365092"/>
    </source>
</evidence>
<keyword evidence="3 8" id="KW-0813">Transport</keyword>
<protein>
    <recommendedName>
        <fullName evidence="8">L-lactate permease</fullName>
    </recommendedName>
</protein>
<dbReference type="EMBL" id="VSZQ01000013">
    <property type="protein sequence ID" value="TYR65859.1"/>
    <property type="molecule type" value="Genomic_DNA"/>
</dbReference>
<evidence type="ECO:0000256" key="1">
    <source>
        <dbReference type="ARBA" id="ARBA00004651"/>
    </source>
</evidence>
<dbReference type="InterPro" id="IPR003804">
    <property type="entry name" value="Lactate_perm"/>
</dbReference>
<organism evidence="10 11">
    <name type="scientific">Streptomyces parvus</name>
    <dbReference type="NCBI Taxonomy" id="66428"/>
    <lineage>
        <taxon>Bacteria</taxon>
        <taxon>Bacillati</taxon>
        <taxon>Actinomycetota</taxon>
        <taxon>Actinomycetes</taxon>
        <taxon>Kitasatosporales</taxon>
        <taxon>Streptomycetaceae</taxon>
        <taxon>Streptomyces</taxon>
    </lineage>
</organism>
<name>A0A5D4JN83_9ACTN</name>
<comment type="similarity">
    <text evidence="2 8">Belongs to the lactate permease family.</text>
</comment>
<feature type="transmembrane region" description="Helical" evidence="8">
    <location>
        <begin position="130"/>
        <end position="148"/>
    </location>
</feature>
<feature type="transmembrane region" description="Helical" evidence="8">
    <location>
        <begin position="371"/>
        <end position="393"/>
    </location>
</feature>
<dbReference type="PANTHER" id="PTHR30003:SF0">
    <property type="entry name" value="GLYCOLATE PERMEASE GLCA-RELATED"/>
    <property type="match status" value="1"/>
</dbReference>
<accession>A0A5D4JN83</accession>
<feature type="region of interest" description="Disordered" evidence="9">
    <location>
        <begin position="62"/>
        <end position="98"/>
    </location>
</feature>
<evidence type="ECO:0000256" key="7">
    <source>
        <dbReference type="ARBA" id="ARBA00023136"/>
    </source>
</evidence>
<feature type="transmembrane region" description="Helical" evidence="8">
    <location>
        <begin position="589"/>
        <end position="611"/>
    </location>
</feature>
<feature type="transmembrane region" description="Helical" evidence="8">
    <location>
        <begin position="322"/>
        <end position="350"/>
    </location>
</feature>
<evidence type="ECO:0000313" key="11">
    <source>
        <dbReference type="Proteomes" id="UP000323242"/>
    </source>
</evidence>
<feature type="transmembrane region" description="Helical" evidence="8">
    <location>
        <begin position="105"/>
        <end position="123"/>
    </location>
</feature>
<evidence type="ECO:0000256" key="6">
    <source>
        <dbReference type="ARBA" id="ARBA00022989"/>
    </source>
</evidence>
<dbReference type="Proteomes" id="UP000323242">
    <property type="component" value="Unassembled WGS sequence"/>
</dbReference>
<dbReference type="PANTHER" id="PTHR30003">
    <property type="entry name" value="L-LACTATE PERMEASE"/>
    <property type="match status" value="1"/>
</dbReference>
<evidence type="ECO:0000256" key="2">
    <source>
        <dbReference type="ARBA" id="ARBA00010100"/>
    </source>
</evidence>
<gene>
    <name evidence="10" type="ORF">FY004_04160</name>
</gene>
<evidence type="ECO:0000256" key="4">
    <source>
        <dbReference type="ARBA" id="ARBA00022475"/>
    </source>
</evidence>
<feature type="transmembrane region" description="Helical" evidence="8">
    <location>
        <begin position="468"/>
        <end position="488"/>
    </location>
</feature>
<proteinExistence type="inferred from homology"/>
<evidence type="ECO:0000256" key="3">
    <source>
        <dbReference type="ARBA" id="ARBA00022448"/>
    </source>
</evidence>
<comment type="subcellular location">
    <subcellularLocation>
        <location evidence="1 8">Cell membrane</location>
        <topology evidence="1 8">Multi-pass membrane protein</topology>
    </subcellularLocation>
</comment>
<feature type="transmembrane region" description="Helical" evidence="8">
    <location>
        <begin position="437"/>
        <end position="456"/>
    </location>
</feature>
<evidence type="ECO:0000256" key="9">
    <source>
        <dbReference type="SAM" id="MobiDB-lite"/>
    </source>
</evidence>
<keyword evidence="5 8" id="KW-0812">Transmembrane</keyword>
<feature type="transmembrane region" description="Helical" evidence="8">
    <location>
        <begin position="203"/>
        <end position="232"/>
    </location>
</feature>